<accession>A0ABX7MZ99</accession>
<sequence>MALVTRGVEAEERGALALRRTTSEYRAAAEEQAARVREEIEAALVVARDTREAIERRIASELHAPPGVIRTQAPRRKQLRRAHPRKARN</sequence>
<gene>
    <name evidence="3" type="ORF">JY572_25695</name>
</gene>
<feature type="region of interest" description="Disordered" evidence="2">
    <location>
        <begin position="65"/>
        <end position="89"/>
    </location>
</feature>
<proteinExistence type="predicted"/>
<evidence type="ECO:0000256" key="1">
    <source>
        <dbReference type="SAM" id="Coils"/>
    </source>
</evidence>
<dbReference type="Proteomes" id="UP000663090">
    <property type="component" value="Chromosome"/>
</dbReference>
<keyword evidence="4" id="KW-1185">Reference proteome</keyword>
<name>A0ABX7MZ99_9BACT</name>
<feature type="coiled-coil region" evidence="1">
    <location>
        <begin position="26"/>
        <end position="57"/>
    </location>
</feature>
<evidence type="ECO:0000313" key="3">
    <source>
        <dbReference type="EMBL" id="QSQ11777.1"/>
    </source>
</evidence>
<evidence type="ECO:0000256" key="2">
    <source>
        <dbReference type="SAM" id="MobiDB-lite"/>
    </source>
</evidence>
<reference evidence="3 4" key="1">
    <citation type="submission" date="2021-02" db="EMBL/GenBank/DDBJ databases">
        <title>De Novo genome assembly of isolated myxobacteria.</title>
        <authorList>
            <person name="Stevens D.C."/>
        </authorList>
    </citation>
    <scope>NUCLEOTIDE SEQUENCE [LARGE SCALE GENOMIC DNA]</scope>
    <source>
        <strain evidence="3 4">SCHIC003</strain>
    </source>
</reference>
<keyword evidence="1" id="KW-0175">Coiled coil</keyword>
<dbReference type="EMBL" id="CP071091">
    <property type="protein sequence ID" value="QSQ11777.1"/>
    <property type="molecule type" value="Genomic_DNA"/>
</dbReference>
<organism evidence="3 4">
    <name type="scientific">Myxococcus landrumensis</name>
    <dbReference type="NCBI Taxonomy" id="2813577"/>
    <lineage>
        <taxon>Bacteria</taxon>
        <taxon>Pseudomonadati</taxon>
        <taxon>Myxococcota</taxon>
        <taxon>Myxococcia</taxon>
        <taxon>Myxococcales</taxon>
        <taxon>Cystobacterineae</taxon>
        <taxon>Myxococcaceae</taxon>
        <taxon>Myxococcus</taxon>
    </lineage>
</organism>
<evidence type="ECO:0000313" key="4">
    <source>
        <dbReference type="Proteomes" id="UP000663090"/>
    </source>
</evidence>
<feature type="compositionally biased region" description="Basic residues" evidence="2">
    <location>
        <begin position="73"/>
        <end position="89"/>
    </location>
</feature>
<protein>
    <submittedName>
        <fullName evidence="3">Uncharacterized protein</fullName>
    </submittedName>
</protein>
<dbReference type="RefSeq" id="WP_206713517.1">
    <property type="nucleotide sequence ID" value="NZ_CP071091.1"/>
</dbReference>